<feature type="compositionally biased region" description="Basic residues" evidence="1">
    <location>
        <begin position="29"/>
        <end position="44"/>
    </location>
</feature>
<gene>
    <name evidence="2" type="ORF">SYNPS1DRAFT_27894</name>
</gene>
<sequence length="236" mass="26662">MSVTTTTAFCMPIRSGPAAPTIYPPATGVHHHHHHHHQHHHHQVARAGTLTLVAAPLANAIHTSDRSAKAASGRAISRPIRRLPVFAHITEEEHRRQSQLLLAQTLLEEFHWLLAELKTARSRYWEQLAMLEKQRISPFRLQNAEGLVVNQKTTNYAFETITMADQLIAHIHTRQSTLKRCIAAAGRLEIGRWIEDMDRVLHSARHLLHTRHWSVPADATRVIIKTANGTCHAPSH</sequence>
<dbReference type="Proteomes" id="UP000278143">
    <property type="component" value="Unassembled WGS sequence"/>
</dbReference>
<reference evidence="3" key="1">
    <citation type="journal article" date="2018" name="Nat. Microbiol.">
        <title>Leveraging single-cell genomics to expand the fungal tree of life.</title>
        <authorList>
            <person name="Ahrendt S.R."/>
            <person name="Quandt C.A."/>
            <person name="Ciobanu D."/>
            <person name="Clum A."/>
            <person name="Salamov A."/>
            <person name="Andreopoulos B."/>
            <person name="Cheng J.F."/>
            <person name="Woyke T."/>
            <person name="Pelin A."/>
            <person name="Henrissat B."/>
            <person name="Reynolds N.K."/>
            <person name="Benny G.L."/>
            <person name="Smith M.E."/>
            <person name="James T.Y."/>
            <person name="Grigoriev I.V."/>
        </authorList>
    </citation>
    <scope>NUCLEOTIDE SEQUENCE [LARGE SCALE GENOMIC DNA]</scope>
    <source>
        <strain evidence="3">Benny S71-1</strain>
    </source>
</reference>
<evidence type="ECO:0000313" key="3">
    <source>
        <dbReference type="Proteomes" id="UP000278143"/>
    </source>
</evidence>
<evidence type="ECO:0000256" key="1">
    <source>
        <dbReference type="SAM" id="MobiDB-lite"/>
    </source>
</evidence>
<dbReference type="EMBL" id="KZ989431">
    <property type="protein sequence ID" value="RKP26414.1"/>
    <property type="molecule type" value="Genomic_DNA"/>
</dbReference>
<dbReference type="OrthoDB" id="5593624at2759"/>
<accession>A0A4P9Z1U1</accession>
<dbReference type="AlphaFoldDB" id="A0A4P9Z1U1"/>
<feature type="region of interest" description="Disordered" evidence="1">
    <location>
        <begin position="26"/>
        <end position="46"/>
    </location>
</feature>
<protein>
    <submittedName>
        <fullName evidence="2">Uncharacterized protein</fullName>
    </submittedName>
</protein>
<name>A0A4P9Z1U1_9FUNG</name>
<proteinExistence type="predicted"/>
<keyword evidence="3" id="KW-1185">Reference proteome</keyword>
<organism evidence="2 3">
    <name type="scientific">Syncephalis pseudoplumigaleata</name>
    <dbReference type="NCBI Taxonomy" id="1712513"/>
    <lineage>
        <taxon>Eukaryota</taxon>
        <taxon>Fungi</taxon>
        <taxon>Fungi incertae sedis</taxon>
        <taxon>Zoopagomycota</taxon>
        <taxon>Zoopagomycotina</taxon>
        <taxon>Zoopagomycetes</taxon>
        <taxon>Zoopagales</taxon>
        <taxon>Piptocephalidaceae</taxon>
        <taxon>Syncephalis</taxon>
    </lineage>
</organism>
<evidence type="ECO:0000313" key="2">
    <source>
        <dbReference type="EMBL" id="RKP26414.1"/>
    </source>
</evidence>